<dbReference type="AlphaFoldDB" id="A0A8A0RMR3"/>
<dbReference type="Proteomes" id="UP000662904">
    <property type="component" value="Chromosome"/>
</dbReference>
<evidence type="ECO:0000313" key="2">
    <source>
        <dbReference type="EMBL" id="QSQ09543.1"/>
    </source>
</evidence>
<reference evidence="2" key="1">
    <citation type="submission" date="2020-07" db="EMBL/GenBank/DDBJ databases">
        <title>Koleobacter methoxysyntrophicus gen. nov., sp. nov., a novel anaerobic bacterium isolated from deep subsurface oil field and proposal of Koleobacterales ord. nov. in the phylum Firmicutes.</title>
        <authorList>
            <person name="Sakamoto S."/>
            <person name="Tamaki H."/>
        </authorList>
    </citation>
    <scope>NUCLEOTIDE SEQUENCE</scope>
    <source>
        <strain evidence="2">NRmbB1</strain>
    </source>
</reference>
<feature type="compositionally biased region" description="Basic and acidic residues" evidence="1">
    <location>
        <begin position="114"/>
        <end position="131"/>
    </location>
</feature>
<evidence type="ECO:0000313" key="3">
    <source>
        <dbReference type="Proteomes" id="UP000662904"/>
    </source>
</evidence>
<gene>
    <name evidence="2" type="ORF">H0A61_01914</name>
</gene>
<accession>A0A8A0RMR3</accession>
<feature type="region of interest" description="Disordered" evidence="1">
    <location>
        <begin position="103"/>
        <end position="131"/>
    </location>
</feature>
<dbReference type="EMBL" id="CP059066">
    <property type="protein sequence ID" value="QSQ09543.1"/>
    <property type="molecule type" value="Genomic_DNA"/>
</dbReference>
<proteinExistence type="predicted"/>
<protein>
    <submittedName>
        <fullName evidence="2">Uncharacterized protein</fullName>
    </submittedName>
</protein>
<name>A0A8A0RMR3_9FIRM</name>
<keyword evidence="3" id="KW-1185">Reference proteome</keyword>
<sequence length="131" mass="14009">MIIMSDTGSLLDLVISFLHNQKRESFNNGTLISLLALSNLLGIVAFLNSQTGSGLKFEDVGPPTKMGQSGIDLQDIGRLLGPLMDGQGGEKINPATLMTMAKMLSSHLNPPPSNKDKKTDDKAQEEGQKGK</sequence>
<organism evidence="2 3">
    <name type="scientific">Koleobacter methoxysyntrophicus</name>
    <dbReference type="NCBI Taxonomy" id="2751313"/>
    <lineage>
        <taxon>Bacteria</taxon>
        <taxon>Bacillati</taxon>
        <taxon>Bacillota</taxon>
        <taxon>Clostridia</taxon>
        <taxon>Koleobacterales</taxon>
        <taxon>Koleobacteraceae</taxon>
        <taxon>Koleobacter</taxon>
    </lineage>
</organism>
<evidence type="ECO:0000256" key="1">
    <source>
        <dbReference type="SAM" id="MobiDB-lite"/>
    </source>
</evidence>
<dbReference type="KEGG" id="kme:H0A61_01914"/>